<dbReference type="AlphaFoldDB" id="A0A0V0TDN9"/>
<proteinExistence type="predicted"/>
<protein>
    <submittedName>
        <fullName evidence="1">Uncharacterized protein</fullName>
    </submittedName>
</protein>
<dbReference type="EMBL" id="JYDJ01000330">
    <property type="protein sequence ID" value="KRX37024.1"/>
    <property type="molecule type" value="Genomic_DNA"/>
</dbReference>
<accession>A0A0V0TDN9</accession>
<evidence type="ECO:0000313" key="1">
    <source>
        <dbReference type="EMBL" id="KRX37024.1"/>
    </source>
</evidence>
<sequence length="123" mass="13830">MQGRGIDELPTGNKVSAIPSPRGSFLRPWKYRSLIEHDQGSLRPASAIRCNTRSKRSVCSWVVRPKTIMSSRYGRQDDHVSPRSATSMSRWNVAGALHRSKGMPRNWYSSNGVLKAVFRRSAS</sequence>
<comment type="caution">
    <text evidence="1">The sequence shown here is derived from an EMBL/GenBank/DDBJ whole genome shotgun (WGS) entry which is preliminary data.</text>
</comment>
<gene>
    <name evidence="1" type="ORF">T05_6262</name>
</gene>
<organism evidence="1 2">
    <name type="scientific">Trichinella murrelli</name>
    <dbReference type="NCBI Taxonomy" id="144512"/>
    <lineage>
        <taxon>Eukaryota</taxon>
        <taxon>Metazoa</taxon>
        <taxon>Ecdysozoa</taxon>
        <taxon>Nematoda</taxon>
        <taxon>Enoplea</taxon>
        <taxon>Dorylaimia</taxon>
        <taxon>Trichinellida</taxon>
        <taxon>Trichinellidae</taxon>
        <taxon>Trichinella</taxon>
    </lineage>
</organism>
<keyword evidence="2" id="KW-1185">Reference proteome</keyword>
<evidence type="ECO:0000313" key="2">
    <source>
        <dbReference type="Proteomes" id="UP000055048"/>
    </source>
</evidence>
<dbReference type="Proteomes" id="UP000055048">
    <property type="component" value="Unassembled WGS sequence"/>
</dbReference>
<name>A0A0V0TDN9_9BILA</name>
<reference evidence="1 2" key="1">
    <citation type="submission" date="2015-01" db="EMBL/GenBank/DDBJ databases">
        <title>Evolution of Trichinella species and genotypes.</title>
        <authorList>
            <person name="Korhonen P.K."/>
            <person name="Edoardo P."/>
            <person name="Giuseppe L.R."/>
            <person name="Gasser R.B."/>
        </authorList>
    </citation>
    <scope>NUCLEOTIDE SEQUENCE [LARGE SCALE GENOMIC DNA]</scope>
    <source>
        <strain evidence="1">ISS417</strain>
    </source>
</reference>